<proteinExistence type="predicted"/>
<accession>A0A2D0APS8</accession>
<organism evidence="2 3">
    <name type="scientific">Stenotrophomonas pavanii</name>
    <dbReference type="NCBI Taxonomy" id="487698"/>
    <lineage>
        <taxon>Bacteria</taxon>
        <taxon>Pseudomonadati</taxon>
        <taxon>Pseudomonadota</taxon>
        <taxon>Gammaproteobacteria</taxon>
        <taxon>Lysobacterales</taxon>
        <taxon>Lysobacteraceae</taxon>
        <taxon>Stenotrophomonas</taxon>
    </lineage>
</organism>
<comment type="caution">
    <text evidence="2">The sequence shown here is derived from an EMBL/GenBank/DDBJ whole genome shotgun (WGS) entry which is preliminary data.</text>
</comment>
<gene>
    <name evidence="2" type="ORF">CEE55_02385</name>
</gene>
<sequence>MTPSELEARFAQYDERIAALEAEKQANSWFTLAVIGSHPDTEMLLEVVRAAIQTLRGKTSPEAPAGVAAATVLRLLEIERQILKAQQSRQELAEAAEAERLLEQQRAGSEQER</sequence>
<evidence type="ECO:0000313" key="3">
    <source>
        <dbReference type="Proteomes" id="UP000197904"/>
    </source>
</evidence>
<keyword evidence="1" id="KW-0175">Coiled coil</keyword>
<reference evidence="2 3" key="1">
    <citation type="submission" date="2017-06" db="EMBL/GenBank/DDBJ databases">
        <authorList>
            <person name="Kim H.J."/>
            <person name="Triplett B.A."/>
        </authorList>
    </citation>
    <scope>NUCLEOTIDE SEQUENCE [LARGE SCALE GENOMIC DNA]</scope>
    <source>
        <strain evidence="2 3">S18795</strain>
    </source>
</reference>
<evidence type="ECO:0000313" key="2">
    <source>
        <dbReference type="EMBL" id="OWR35273.1"/>
    </source>
</evidence>
<name>A0A2D0APS8_9GAMM</name>
<feature type="coiled-coil region" evidence="1">
    <location>
        <begin position="75"/>
        <end position="112"/>
    </location>
</feature>
<dbReference type="EMBL" id="NIXP01000011">
    <property type="protein sequence ID" value="OWR35273.1"/>
    <property type="molecule type" value="Genomic_DNA"/>
</dbReference>
<dbReference type="RefSeq" id="WP_088435592.1">
    <property type="nucleotide sequence ID" value="NZ_NIXP01000011.1"/>
</dbReference>
<dbReference type="AlphaFoldDB" id="A0A2D0APS8"/>
<protein>
    <submittedName>
        <fullName evidence="2">Uncharacterized protein</fullName>
    </submittedName>
</protein>
<evidence type="ECO:0000256" key="1">
    <source>
        <dbReference type="SAM" id="Coils"/>
    </source>
</evidence>
<dbReference type="Proteomes" id="UP000197904">
    <property type="component" value="Unassembled WGS sequence"/>
</dbReference>